<name>A0A9D1H1G3_9ACTN</name>
<dbReference type="PANTHER" id="PTHR31339:SF9">
    <property type="entry name" value="PLASMIN AND FIBRONECTIN-BINDING PROTEIN A"/>
    <property type="match status" value="1"/>
</dbReference>
<dbReference type="SUPFAM" id="SSF51126">
    <property type="entry name" value="Pectin lyase-like"/>
    <property type="match status" value="1"/>
</dbReference>
<proteinExistence type="predicted"/>
<reference evidence="3" key="1">
    <citation type="submission" date="2020-10" db="EMBL/GenBank/DDBJ databases">
        <authorList>
            <person name="Gilroy R."/>
        </authorList>
    </citation>
    <scope>NUCLEOTIDE SEQUENCE</scope>
    <source>
        <strain evidence="3">ChiGjej1B1-24693</strain>
    </source>
</reference>
<dbReference type="InterPro" id="IPR012334">
    <property type="entry name" value="Pectin_lyas_fold"/>
</dbReference>
<dbReference type="InterPro" id="IPR006626">
    <property type="entry name" value="PbH1"/>
</dbReference>
<dbReference type="AlphaFoldDB" id="A0A9D1H1G3"/>
<evidence type="ECO:0000313" key="3">
    <source>
        <dbReference type="EMBL" id="HIT76858.1"/>
    </source>
</evidence>
<evidence type="ECO:0000313" key="4">
    <source>
        <dbReference type="Proteomes" id="UP000886842"/>
    </source>
</evidence>
<accession>A0A9D1H1G3</accession>
<dbReference type="InterPro" id="IPR011050">
    <property type="entry name" value="Pectin_lyase_fold/virulence"/>
</dbReference>
<gene>
    <name evidence="3" type="ORF">IAA98_14860</name>
</gene>
<dbReference type="Proteomes" id="UP000886842">
    <property type="component" value="Unassembled WGS sequence"/>
</dbReference>
<dbReference type="SMART" id="SM00710">
    <property type="entry name" value="PbH1"/>
    <property type="match status" value="6"/>
</dbReference>
<organism evidence="3 4">
    <name type="scientific">Candidatus Avipropionibacterium avicola</name>
    <dbReference type="NCBI Taxonomy" id="2840701"/>
    <lineage>
        <taxon>Bacteria</taxon>
        <taxon>Bacillati</taxon>
        <taxon>Actinomycetota</taxon>
        <taxon>Actinomycetes</taxon>
        <taxon>Propionibacteriales</taxon>
        <taxon>Propionibacteriaceae</taxon>
        <taxon>Propionibacteriaceae incertae sedis</taxon>
        <taxon>Candidatus Avipropionibacterium</taxon>
    </lineage>
</organism>
<dbReference type="InterPro" id="IPR024535">
    <property type="entry name" value="RHGA/B-epi-like_pectate_lyase"/>
</dbReference>
<comment type="caution">
    <text evidence="3">The sequence shown here is derived from an EMBL/GenBank/DDBJ whole genome shotgun (WGS) entry which is preliminary data.</text>
</comment>
<evidence type="ECO:0000259" key="1">
    <source>
        <dbReference type="Pfam" id="PF05048"/>
    </source>
</evidence>
<reference evidence="3" key="2">
    <citation type="journal article" date="2021" name="PeerJ">
        <title>Extensive microbial diversity within the chicken gut microbiome revealed by metagenomics and culture.</title>
        <authorList>
            <person name="Gilroy R."/>
            <person name="Ravi A."/>
            <person name="Getino M."/>
            <person name="Pursley I."/>
            <person name="Horton D.L."/>
            <person name="Alikhan N.F."/>
            <person name="Baker D."/>
            <person name="Gharbi K."/>
            <person name="Hall N."/>
            <person name="Watson M."/>
            <person name="Adriaenssens E.M."/>
            <person name="Foster-Nyarko E."/>
            <person name="Jarju S."/>
            <person name="Secka A."/>
            <person name="Antonio M."/>
            <person name="Oren A."/>
            <person name="Chaudhuri R.R."/>
            <person name="La Ragione R."/>
            <person name="Hildebrand F."/>
            <person name="Pallen M.J."/>
        </authorList>
    </citation>
    <scope>NUCLEOTIDE SEQUENCE</scope>
    <source>
        <strain evidence="3">ChiGjej1B1-24693</strain>
    </source>
</reference>
<feature type="domain" description="Rhamnogalacturonase A/B/Epimerase-like pectate lyase" evidence="2">
    <location>
        <begin position="34"/>
        <end position="247"/>
    </location>
</feature>
<dbReference type="PANTHER" id="PTHR31339">
    <property type="entry name" value="PECTIN LYASE-RELATED"/>
    <property type="match status" value="1"/>
</dbReference>
<dbReference type="Gene3D" id="2.160.20.10">
    <property type="entry name" value="Single-stranded right-handed beta-helix, Pectin lyase-like"/>
    <property type="match status" value="1"/>
</dbReference>
<evidence type="ECO:0000259" key="2">
    <source>
        <dbReference type="Pfam" id="PF12708"/>
    </source>
</evidence>
<feature type="domain" description="Periplasmic copper-binding protein NosD beta helix" evidence="1">
    <location>
        <begin position="388"/>
        <end position="469"/>
    </location>
</feature>
<dbReference type="InterPro" id="IPR007742">
    <property type="entry name" value="NosD_dom"/>
</dbReference>
<sequence>MKALGGATLAGGALGALGPTAWAAPERVRGTVHDVLDHGAVGDGETDDTEAFQSAIDAIAESGGGTLRIPPRTYVIAPVTPVVLRADDMTVIATGATFRRPNLKGRPSIMFAANTRGEPGYGSGVRNLTWRGGRFVGDLSDDNAICPFGLHHAQHCLFEGIESENCHAPNSHQFDLGGCDDITIRHCTFRGQQATETGGGEAIQIDASFRGTLSGGTENVGFSGLPSRRITVEHCTFEPFTDAAGTVWPGPTPMGNHFAVEGVHYEDIRFAHNQVTDPRTAVLFGDHRDTWRGTVHFIAVHGLEIIGNTFTMTQSRQTRVIAANSINWGAPASADPDGGTPKDYWDSVNDMRDVVIVDNVITGFTVEDGVDEHAAIVCHGMADGEVVGLTVQGNTVTDGWGPDSATHAAGIDIAHAREVEVEDNTVTDRHSGIRLTSVSGASVTDNTVRNTTGTTFPAGITGRDVVDSVVQAGPTSGYTAEVELE</sequence>
<protein>
    <submittedName>
        <fullName evidence="3">Right-handed parallel beta-helix repeat-containing protein</fullName>
    </submittedName>
</protein>
<dbReference type="Pfam" id="PF05048">
    <property type="entry name" value="NosD"/>
    <property type="match status" value="1"/>
</dbReference>
<dbReference type="Pfam" id="PF12708">
    <property type="entry name" value="Pect-lyase_RHGA_epim"/>
    <property type="match status" value="1"/>
</dbReference>
<dbReference type="EMBL" id="DVLP01000427">
    <property type="protein sequence ID" value="HIT76858.1"/>
    <property type="molecule type" value="Genomic_DNA"/>
</dbReference>
<dbReference type="InterPro" id="IPR051801">
    <property type="entry name" value="GH28_Enzymes"/>
</dbReference>